<dbReference type="EMBL" id="JBHEZX010000003">
    <property type="protein sequence ID" value="MFC1409068.1"/>
    <property type="molecule type" value="Genomic_DNA"/>
</dbReference>
<evidence type="ECO:0000313" key="1">
    <source>
        <dbReference type="EMBL" id="MFC1409068.1"/>
    </source>
</evidence>
<dbReference type="PANTHER" id="PTHR33908:SF11">
    <property type="entry name" value="MEMBRANE PROTEIN"/>
    <property type="match status" value="1"/>
</dbReference>
<comment type="caution">
    <text evidence="1">The sequence shown here is derived from an EMBL/GenBank/DDBJ whole genome shotgun (WGS) entry which is preliminary data.</text>
</comment>
<keyword evidence="1" id="KW-0808">Transferase</keyword>
<dbReference type="EC" id="2.4.-.-" evidence="1"/>
<accession>A0ABV6V5U6</accession>
<keyword evidence="1" id="KW-0328">Glycosyltransferase</keyword>
<organism evidence="1 2">
    <name type="scientific">Streptacidiphilus alkalitolerans</name>
    <dbReference type="NCBI Taxonomy" id="3342712"/>
    <lineage>
        <taxon>Bacteria</taxon>
        <taxon>Bacillati</taxon>
        <taxon>Actinomycetota</taxon>
        <taxon>Actinomycetes</taxon>
        <taxon>Kitasatosporales</taxon>
        <taxon>Streptomycetaceae</taxon>
        <taxon>Streptacidiphilus</taxon>
    </lineage>
</organism>
<proteinExistence type="predicted"/>
<keyword evidence="2" id="KW-1185">Reference proteome</keyword>
<protein>
    <submittedName>
        <fullName evidence="1">ArnT family glycosyltransferase</fullName>
        <ecNumber evidence="1">2.4.-.-</ecNumber>
    </submittedName>
</protein>
<name>A0ABV6V5U6_9ACTN</name>
<dbReference type="GO" id="GO:0016757">
    <property type="term" value="F:glycosyltransferase activity"/>
    <property type="evidence" value="ECO:0007669"/>
    <property type="project" value="UniProtKB-KW"/>
</dbReference>
<dbReference type="InterPro" id="IPR050297">
    <property type="entry name" value="LipidA_mod_glycosyltrf_83"/>
</dbReference>
<dbReference type="PANTHER" id="PTHR33908">
    <property type="entry name" value="MANNOSYLTRANSFERASE YKCB-RELATED"/>
    <property type="match status" value="1"/>
</dbReference>
<evidence type="ECO:0000313" key="2">
    <source>
        <dbReference type="Proteomes" id="UP001592582"/>
    </source>
</evidence>
<dbReference type="Proteomes" id="UP001592582">
    <property type="component" value="Unassembled WGS sequence"/>
</dbReference>
<reference evidence="1 2" key="1">
    <citation type="submission" date="2024-09" db="EMBL/GenBank/DDBJ databases">
        <authorList>
            <person name="Lee S.D."/>
        </authorList>
    </citation>
    <scope>NUCLEOTIDE SEQUENCE [LARGE SCALE GENOMIC DNA]</scope>
    <source>
        <strain evidence="1 2">N1-1</strain>
    </source>
</reference>
<sequence>MSAGSNGDGYREARSVPRAPSPAAPRPRPHRSTSNDYAALAVAAGDTEEDIDQAEEEAEDSSGPASGPLWPLLPVLVAQAALSWRLIHSNTAFLDEGTYLYSGHQELANLIYGDKVATYETFFSGSPKLYPVLAAVADRLGGLAGARTLSLVFMLLATVALYLAARRIHGATAAFFATALFAALGPTQFLGGYSTYDAMALAALAWAGYFAVRFACGTGHGAMVAGSLLVSLAVWTKYASLLWVPIVVLIAALAGPGRSVLGRSRWNNGVRFAAGVAVAVLLPIPLAGKLYIHGFTQTTLLRNPGHDAPSYVAGEAAKWVGALLVVALVGVFASYLRGRRRGSGGTDFWLAAVLLLGGVLAPANQIRIHTWLSLQKHVDFGAWFACVVAGALLAWIAEWLHSTVRLPVLIAVALVTVLVAGPLGVEGERQATHMFGAWPDSSKLVAALKPYIHSGTDQYLAEDYDVPAYYLRRSSTWPQWHDLVGGGQYQDPKTGVKYTGTEGIEQGITAHKYAVIVLDYAQTRSIDEQVRPFIDKAGYRKLTTIRTSNSATSGSYTIWVAPEGP</sequence>
<gene>
    <name evidence="1" type="ORF">ACEZDG_07205</name>
</gene>